<evidence type="ECO:0000256" key="2">
    <source>
        <dbReference type="ARBA" id="ARBA00004236"/>
    </source>
</evidence>
<dbReference type="InterPro" id="IPR036734">
    <property type="entry name" value="Neur_chan_lig-bd_sf"/>
</dbReference>
<dbReference type="OMA" id="IFHRNRK"/>
<dbReference type="RefSeq" id="XP_022651029.1">
    <property type="nucleotide sequence ID" value="XM_022795294.1"/>
</dbReference>
<feature type="signal peptide" evidence="11">
    <location>
        <begin position="1"/>
        <end position="19"/>
    </location>
</feature>
<feature type="region of interest" description="Disordered" evidence="12">
    <location>
        <begin position="360"/>
        <end position="394"/>
    </location>
</feature>
<feature type="chain" id="PRO_5029934152" evidence="11">
    <location>
        <begin position="20"/>
        <end position="437"/>
    </location>
</feature>
<dbReference type="Pfam" id="PF02932">
    <property type="entry name" value="Neur_chan_memb"/>
    <property type="match status" value="1"/>
</dbReference>
<evidence type="ECO:0000256" key="3">
    <source>
        <dbReference type="ARBA" id="ARBA00022448"/>
    </source>
</evidence>
<dbReference type="PANTHER" id="PTHR18945">
    <property type="entry name" value="NEUROTRANSMITTER GATED ION CHANNEL"/>
    <property type="match status" value="1"/>
</dbReference>
<dbReference type="KEGG" id="vde:111246162"/>
<evidence type="ECO:0000256" key="12">
    <source>
        <dbReference type="SAM" id="MobiDB-lite"/>
    </source>
</evidence>
<evidence type="ECO:0000313" key="15">
    <source>
        <dbReference type="EnsemblMetazoa" id="XP_022651029"/>
    </source>
</evidence>
<dbReference type="InterPro" id="IPR006029">
    <property type="entry name" value="Neurotrans-gated_channel_TM"/>
</dbReference>
<dbReference type="CDD" id="cd18990">
    <property type="entry name" value="LGIC_ECD_GABAAR"/>
    <property type="match status" value="1"/>
</dbReference>
<keyword evidence="5 11" id="KW-0812">Transmembrane</keyword>
<feature type="domain" description="Neurotransmitter-gated ion-channel ligand-binding" evidence="13">
    <location>
        <begin position="53"/>
        <end position="257"/>
    </location>
</feature>
<evidence type="ECO:0000256" key="11">
    <source>
        <dbReference type="RuleBase" id="RU000687"/>
    </source>
</evidence>
<dbReference type="GO" id="GO:0005886">
    <property type="term" value="C:plasma membrane"/>
    <property type="evidence" value="ECO:0007669"/>
    <property type="project" value="UniProtKB-SubCell"/>
</dbReference>
<accession>A0A7M7JEV2</accession>
<dbReference type="EnsemblMetazoa" id="XM_022795294">
    <property type="protein sequence ID" value="XP_022651029"/>
    <property type="gene ID" value="LOC111246162"/>
</dbReference>
<sequence length="437" mass="49753">MKLILTIGFICTVIPISISLRSNDFEADYQGDAPISHQQEQSPNYAKTHRLAFLDKVLEGYDKRAWPTYGENRPTEVKVNIHVNSIGPIVAANMEYGMDIYLRQSWNDKRLNLSRFGINTTVALNGEDLMEKIWKPDLFFRNVKRAAFHRVTVPNMLVRIAPDGQVLYSMRLTLSLACVMVFRYYPLDTQKCNVILGAYAQTIDQTRISWQEHKPIVIESPIELPEFDLTGHTHGSFTRSVDTGTFSFLNVTLTLARQNGYHLIQTYLPTFLIVTISWVSFWLNIDATPARVTLGVTTLLTMTTVASGVRTQLPPVSYVKAIDVWIGACSVMVFGALLEFTLVNYLSRSKMRPEEFRKSMNPFARKKTPEAASPSGKDSVAQDDQMAGGNMRPHELQRNVKRAQMVDRASRIMFPFLFLVFNTVYWTFYLFRGDSSQ</sequence>
<dbReference type="GeneID" id="111246162"/>
<dbReference type="InterPro" id="IPR006201">
    <property type="entry name" value="Neur_channel"/>
</dbReference>
<dbReference type="InterPro" id="IPR036719">
    <property type="entry name" value="Neuro-gated_channel_TM_sf"/>
</dbReference>
<organism evidence="15 16">
    <name type="scientific">Varroa destructor</name>
    <name type="common">Honeybee mite</name>
    <dbReference type="NCBI Taxonomy" id="109461"/>
    <lineage>
        <taxon>Eukaryota</taxon>
        <taxon>Metazoa</taxon>
        <taxon>Ecdysozoa</taxon>
        <taxon>Arthropoda</taxon>
        <taxon>Chelicerata</taxon>
        <taxon>Arachnida</taxon>
        <taxon>Acari</taxon>
        <taxon>Parasitiformes</taxon>
        <taxon>Mesostigmata</taxon>
        <taxon>Gamasina</taxon>
        <taxon>Dermanyssoidea</taxon>
        <taxon>Varroidae</taxon>
        <taxon>Varroa</taxon>
    </lineage>
</organism>
<dbReference type="NCBIfam" id="TIGR00860">
    <property type="entry name" value="LIC"/>
    <property type="match status" value="1"/>
</dbReference>
<dbReference type="InterPro" id="IPR038050">
    <property type="entry name" value="Neuro_actylchol_rec"/>
</dbReference>
<feature type="domain" description="Neurotransmitter-gated ion-channel transmembrane" evidence="14">
    <location>
        <begin position="266"/>
        <end position="376"/>
    </location>
</feature>
<dbReference type="GO" id="GO:0099095">
    <property type="term" value="F:ligand-gated monoatomic anion channel activity"/>
    <property type="evidence" value="ECO:0007669"/>
    <property type="project" value="UniProtKB-ARBA"/>
</dbReference>
<evidence type="ECO:0000256" key="1">
    <source>
        <dbReference type="ARBA" id="ARBA00004141"/>
    </source>
</evidence>
<dbReference type="InterPro" id="IPR018000">
    <property type="entry name" value="Neurotransmitter_ion_chnl_CS"/>
</dbReference>
<dbReference type="FunFam" id="2.70.170.10:FF:000065">
    <property type="entry name" value="Glutamate-gated chloride channel, putative"/>
    <property type="match status" value="1"/>
</dbReference>
<proteinExistence type="inferred from homology"/>
<evidence type="ECO:0000259" key="14">
    <source>
        <dbReference type="Pfam" id="PF02932"/>
    </source>
</evidence>
<keyword evidence="7 11" id="KW-1133">Transmembrane helix</keyword>
<dbReference type="OrthoDB" id="442503at2759"/>
<dbReference type="SUPFAM" id="SSF90112">
    <property type="entry name" value="Neurotransmitter-gated ion-channel transmembrane pore"/>
    <property type="match status" value="1"/>
</dbReference>
<evidence type="ECO:0000256" key="10">
    <source>
        <dbReference type="ARBA" id="ARBA00023303"/>
    </source>
</evidence>
<feature type="transmembrane region" description="Helical" evidence="11">
    <location>
        <begin position="325"/>
        <end position="347"/>
    </location>
</feature>
<dbReference type="CDD" id="cd19049">
    <property type="entry name" value="LGIC_TM_anion"/>
    <property type="match status" value="1"/>
</dbReference>
<evidence type="ECO:0000256" key="6">
    <source>
        <dbReference type="ARBA" id="ARBA00022729"/>
    </source>
</evidence>
<keyword evidence="10 11" id="KW-0407">Ion channel</keyword>
<keyword evidence="16" id="KW-1185">Reference proteome</keyword>
<dbReference type="InterPro" id="IPR006028">
    <property type="entry name" value="GABAA/Glycine_rcpt"/>
</dbReference>
<feature type="transmembrane region" description="Helical" evidence="11">
    <location>
        <begin position="412"/>
        <end position="431"/>
    </location>
</feature>
<keyword evidence="6 11" id="KW-0732">Signal</keyword>
<evidence type="ECO:0000256" key="7">
    <source>
        <dbReference type="ARBA" id="ARBA00022989"/>
    </source>
</evidence>
<dbReference type="GO" id="GO:0005254">
    <property type="term" value="F:chloride channel activity"/>
    <property type="evidence" value="ECO:0007669"/>
    <property type="project" value="UniProtKB-ARBA"/>
</dbReference>
<dbReference type="PRINTS" id="PR00253">
    <property type="entry name" value="GABAARECEPTR"/>
</dbReference>
<comment type="similarity">
    <text evidence="11">Belongs to the ligand-gated ion channel (TC 1.A.9) family.</text>
</comment>
<dbReference type="Gene3D" id="1.20.58.390">
    <property type="entry name" value="Neurotransmitter-gated ion-channel transmembrane domain"/>
    <property type="match status" value="1"/>
</dbReference>
<feature type="transmembrane region" description="Helical" evidence="11">
    <location>
        <begin position="292"/>
        <end position="313"/>
    </location>
</feature>
<evidence type="ECO:0000259" key="13">
    <source>
        <dbReference type="Pfam" id="PF02931"/>
    </source>
</evidence>
<dbReference type="AlphaFoldDB" id="A0A7M7JEV2"/>
<evidence type="ECO:0000256" key="5">
    <source>
        <dbReference type="ARBA" id="ARBA00022692"/>
    </source>
</evidence>
<evidence type="ECO:0000256" key="4">
    <source>
        <dbReference type="ARBA" id="ARBA00022475"/>
    </source>
</evidence>
<dbReference type="PRINTS" id="PR00252">
    <property type="entry name" value="NRIONCHANNEL"/>
</dbReference>
<dbReference type="PROSITE" id="PS00236">
    <property type="entry name" value="NEUROTR_ION_CHANNEL"/>
    <property type="match status" value="1"/>
</dbReference>
<dbReference type="InterPro" id="IPR006202">
    <property type="entry name" value="Neur_chan_lig-bd"/>
</dbReference>
<evidence type="ECO:0000256" key="9">
    <source>
        <dbReference type="ARBA" id="ARBA00023136"/>
    </source>
</evidence>
<reference evidence="15" key="1">
    <citation type="submission" date="2021-01" db="UniProtKB">
        <authorList>
            <consortium name="EnsemblMetazoa"/>
        </authorList>
    </citation>
    <scope>IDENTIFICATION</scope>
</reference>
<dbReference type="GO" id="GO:0004888">
    <property type="term" value="F:transmembrane signaling receptor activity"/>
    <property type="evidence" value="ECO:0007669"/>
    <property type="project" value="InterPro"/>
</dbReference>
<evidence type="ECO:0000256" key="8">
    <source>
        <dbReference type="ARBA" id="ARBA00023065"/>
    </source>
</evidence>
<feature type="transmembrane region" description="Helical" evidence="11">
    <location>
        <begin position="267"/>
        <end position="285"/>
    </location>
</feature>
<keyword evidence="3 11" id="KW-0813">Transport</keyword>
<dbReference type="Pfam" id="PF02931">
    <property type="entry name" value="Neur_chan_LBD"/>
    <property type="match status" value="1"/>
</dbReference>
<dbReference type="SUPFAM" id="SSF63712">
    <property type="entry name" value="Nicotinic receptor ligand binding domain-like"/>
    <property type="match status" value="1"/>
</dbReference>
<name>A0A7M7JEV2_VARDE</name>
<comment type="subcellular location">
    <subcellularLocation>
        <location evidence="2">Cell membrane</location>
    </subcellularLocation>
    <subcellularLocation>
        <location evidence="1">Membrane</location>
        <topology evidence="1">Multi-pass membrane protein</topology>
    </subcellularLocation>
</comment>
<dbReference type="Proteomes" id="UP000594260">
    <property type="component" value="Unplaced"/>
</dbReference>
<keyword evidence="9 11" id="KW-0472">Membrane</keyword>
<keyword evidence="8 11" id="KW-0406">Ion transport</keyword>
<keyword evidence="4" id="KW-1003">Cell membrane</keyword>
<dbReference type="GO" id="GO:0005230">
    <property type="term" value="F:extracellular ligand-gated monoatomic ion channel activity"/>
    <property type="evidence" value="ECO:0007669"/>
    <property type="project" value="InterPro"/>
</dbReference>
<evidence type="ECO:0000313" key="16">
    <source>
        <dbReference type="Proteomes" id="UP000594260"/>
    </source>
</evidence>
<protein>
    <submittedName>
        <fullName evidence="15">Uncharacterized protein</fullName>
    </submittedName>
</protein>
<dbReference type="Gene3D" id="2.70.170.10">
    <property type="entry name" value="Neurotransmitter-gated ion-channel ligand-binding domain"/>
    <property type="match status" value="1"/>
</dbReference>
<dbReference type="InParanoid" id="A0A7M7JEV2"/>